<sequence>MEDDLHVVQVVHTIECRWLPTCQVLLQGLTVPTLDDTGSSINLKGAEGYRRLSKLPQLKPTQVQVYAFGKARPLEMAGVFTAEVAHESTAVLAKIYVSKEWSGFLLGCQTAQELDLVHFAFGIHARNLEDLIKELDSLFKGIGCLKGPPLKLPMDDSVAPVAL</sequence>
<proteinExistence type="predicted"/>
<evidence type="ECO:0000313" key="1">
    <source>
        <dbReference type="EMBL" id="KAJ1114923.1"/>
    </source>
</evidence>
<name>A0AAV7NFL0_PLEWA</name>
<organism evidence="1 2">
    <name type="scientific">Pleurodeles waltl</name>
    <name type="common">Iberian ribbed newt</name>
    <dbReference type="NCBI Taxonomy" id="8319"/>
    <lineage>
        <taxon>Eukaryota</taxon>
        <taxon>Metazoa</taxon>
        <taxon>Chordata</taxon>
        <taxon>Craniata</taxon>
        <taxon>Vertebrata</taxon>
        <taxon>Euteleostomi</taxon>
        <taxon>Amphibia</taxon>
        <taxon>Batrachia</taxon>
        <taxon>Caudata</taxon>
        <taxon>Salamandroidea</taxon>
        <taxon>Salamandridae</taxon>
        <taxon>Pleurodelinae</taxon>
        <taxon>Pleurodeles</taxon>
    </lineage>
</organism>
<protein>
    <submittedName>
        <fullName evidence="1">Uncharacterized protein</fullName>
    </submittedName>
</protein>
<comment type="caution">
    <text evidence="1">The sequence shown here is derived from an EMBL/GenBank/DDBJ whole genome shotgun (WGS) entry which is preliminary data.</text>
</comment>
<dbReference type="EMBL" id="JANPWB010000012">
    <property type="protein sequence ID" value="KAJ1114923.1"/>
    <property type="molecule type" value="Genomic_DNA"/>
</dbReference>
<gene>
    <name evidence="1" type="ORF">NDU88_003153</name>
</gene>
<dbReference type="AlphaFoldDB" id="A0AAV7NFL0"/>
<evidence type="ECO:0000313" key="2">
    <source>
        <dbReference type="Proteomes" id="UP001066276"/>
    </source>
</evidence>
<keyword evidence="2" id="KW-1185">Reference proteome</keyword>
<dbReference type="Proteomes" id="UP001066276">
    <property type="component" value="Chromosome 8"/>
</dbReference>
<reference evidence="1" key="1">
    <citation type="journal article" date="2022" name="bioRxiv">
        <title>Sequencing and chromosome-scale assembly of the giantPleurodeles waltlgenome.</title>
        <authorList>
            <person name="Brown T."/>
            <person name="Elewa A."/>
            <person name="Iarovenko S."/>
            <person name="Subramanian E."/>
            <person name="Araus A.J."/>
            <person name="Petzold A."/>
            <person name="Susuki M."/>
            <person name="Suzuki K.-i.T."/>
            <person name="Hayashi T."/>
            <person name="Toyoda A."/>
            <person name="Oliveira C."/>
            <person name="Osipova E."/>
            <person name="Leigh N.D."/>
            <person name="Simon A."/>
            <person name="Yun M.H."/>
        </authorList>
    </citation>
    <scope>NUCLEOTIDE SEQUENCE</scope>
    <source>
        <strain evidence="1">20211129_DDA</strain>
        <tissue evidence="1">Liver</tissue>
    </source>
</reference>
<accession>A0AAV7NFL0</accession>